<dbReference type="OrthoDB" id="5095625at2759"/>
<evidence type="ECO:0000256" key="1">
    <source>
        <dbReference type="SAM" id="MobiDB-lite"/>
    </source>
</evidence>
<dbReference type="EMBL" id="JAGPXF010000007">
    <property type="protein sequence ID" value="KAH7236410.1"/>
    <property type="molecule type" value="Genomic_DNA"/>
</dbReference>
<comment type="caution">
    <text evidence="2">The sequence shown here is derived from an EMBL/GenBank/DDBJ whole genome shotgun (WGS) entry which is preliminary data.</text>
</comment>
<name>A0A8K0W832_9HYPO</name>
<proteinExistence type="predicted"/>
<keyword evidence="3" id="KW-1185">Reference proteome</keyword>
<evidence type="ECO:0000313" key="3">
    <source>
        <dbReference type="Proteomes" id="UP000813427"/>
    </source>
</evidence>
<dbReference type="Proteomes" id="UP000813427">
    <property type="component" value="Unassembled WGS sequence"/>
</dbReference>
<sequence>MAPSNSNNVSADGTQIPGLKSETFAATIDHRNMLEEFGRKYHALGVEAGHSKGIEAGHAMGVEAGLAQAEGEIELRIASAVEESQEIISELLEKRTKEVEVDADLANEARETICSVVSSVDDLIHLPGIPMDTYNAIREKCESLEDIRDKFSKRLGKDTTPILRKRRRDAAETGRTLRVKREKKNYSAED</sequence>
<dbReference type="AlphaFoldDB" id="A0A8K0W832"/>
<feature type="region of interest" description="Disordered" evidence="1">
    <location>
        <begin position="158"/>
        <end position="190"/>
    </location>
</feature>
<accession>A0A8K0W832</accession>
<evidence type="ECO:0000313" key="2">
    <source>
        <dbReference type="EMBL" id="KAH7236410.1"/>
    </source>
</evidence>
<protein>
    <submittedName>
        <fullName evidence="2">Uncharacterized protein</fullName>
    </submittedName>
</protein>
<organism evidence="2 3">
    <name type="scientific">Fusarium tricinctum</name>
    <dbReference type="NCBI Taxonomy" id="61284"/>
    <lineage>
        <taxon>Eukaryota</taxon>
        <taxon>Fungi</taxon>
        <taxon>Dikarya</taxon>
        <taxon>Ascomycota</taxon>
        <taxon>Pezizomycotina</taxon>
        <taxon>Sordariomycetes</taxon>
        <taxon>Hypocreomycetidae</taxon>
        <taxon>Hypocreales</taxon>
        <taxon>Nectriaceae</taxon>
        <taxon>Fusarium</taxon>
        <taxon>Fusarium tricinctum species complex</taxon>
    </lineage>
</organism>
<reference evidence="2" key="1">
    <citation type="journal article" date="2021" name="Nat. Commun.">
        <title>Genetic determinants of endophytism in the Arabidopsis root mycobiome.</title>
        <authorList>
            <person name="Mesny F."/>
            <person name="Miyauchi S."/>
            <person name="Thiergart T."/>
            <person name="Pickel B."/>
            <person name="Atanasova L."/>
            <person name="Karlsson M."/>
            <person name="Huettel B."/>
            <person name="Barry K.W."/>
            <person name="Haridas S."/>
            <person name="Chen C."/>
            <person name="Bauer D."/>
            <person name="Andreopoulos W."/>
            <person name="Pangilinan J."/>
            <person name="LaButti K."/>
            <person name="Riley R."/>
            <person name="Lipzen A."/>
            <person name="Clum A."/>
            <person name="Drula E."/>
            <person name="Henrissat B."/>
            <person name="Kohler A."/>
            <person name="Grigoriev I.V."/>
            <person name="Martin F.M."/>
            <person name="Hacquard S."/>
        </authorList>
    </citation>
    <scope>NUCLEOTIDE SEQUENCE</scope>
    <source>
        <strain evidence="2">MPI-SDFR-AT-0068</strain>
    </source>
</reference>
<gene>
    <name evidence="2" type="ORF">BKA59DRAFT_459950</name>
</gene>